<dbReference type="AlphaFoldDB" id="A0AAU9WAI8"/>
<organism evidence="4 5">
    <name type="scientific">Pocillopora meandrina</name>
    <dbReference type="NCBI Taxonomy" id="46732"/>
    <lineage>
        <taxon>Eukaryota</taxon>
        <taxon>Metazoa</taxon>
        <taxon>Cnidaria</taxon>
        <taxon>Anthozoa</taxon>
        <taxon>Hexacorallia</taxon>
        <taxon>Scleractinia</taxon>
        <taxon>Astrocoeniina</taxon>
        <taxon>Pocilloporidae</taxon>
        <taxon>Pocillopora</taxon>
    </lineage>
</organism>
<feature type="domain" description="DDE Tnp4" evidence="3">
    <location>
        <begin position="10"/>
        <end position="64"/>
    </location>
</feature>
<evidence type="ECO:0000313" key="4">
    <source>
        <dbReference type="EMBL" id="CAH3108061.1"/>
    </source>
</evidence>
<comment type="caution">
    <text evidence="4">The sequence shown here is derived from an EMBL/GenBank/DDBJ whole genome shotgun (WGS) entry which is preliminary data.</text>
</comment>
<name>A0AAU9WAI8_9CNID</name>
<evidence type="ECO:0000256" key="1">
    <source>
        <dbReference type="ARBA" id="ARBA00001968"/>
    </source>
</evidence>
<dbReference type="EMBL" id="CALNXJ010000011">
    <property type="protein sequence ID" value="CAH3108061.1"/>
    <property type="molecule type" value="Genomic_DNA"/>
</dbReference>
<dbReference type="InterPro" id="IPR027806">
    <property type="entry name" value="HARBI1_dom"/>
</dbReference>
<dbReference type="GO" id="GO:0046872">
    <property type="term" value="F:metal ion binding"/>
    <property type="evidence" value="ECO:0007669"/>
    <property type="project" value="UniProtKB-KW"/>
</dbReference>
<keyword evidence="2" id="KW-0479">Metal-binding</keyword>
<comment type="cofactor">
    <cofactor evidence="1">
        <name>a divalent metal cation</name>
        <dbReference type="ChEBI" id="CHEBI:60240"/>
    </cofactor>
</comment>
<accession>A0AAU9WAI8</accession>
<evidence type="ECO:0000259" key="3">
    <source>
        <dbReference type="Pfam" id="PF13359"/>
    </source>
</evidence>
<keyword evidence="5" id="KW-1185">Reference proteome</keyword>
<dbReference type="Proteomes" id="UP001159428">
    <property type="component" value="Unassembled WGS sequence"/>
</dbReference>
<protein>
    <recommendedName>
        <fullName evidence="3">DDE Tnp4 domain-containing protein</fullName>
    </recommendedName>
</protein>
<reference evidence="4 5" key="1">
    <citation type="submission" date="2022-05" db="EMBL/GenBank/DDBJ databases">
        <authorList>
            <consortium name="Genoscope - CEA"/>
            <person name="William W."/>
        </authorList>
    </citation>
    <scope>NUCLEOTIDE SEQUENCE [LARGE SCALE GENOMIC DNA]</scope>
</reference>
<evidence type="ECO:0000313" key="5">
    <source>
        <dbReference type="Proteomes" id="UP001159428"/>
    </source>
</evidence>
<sequence length="136" mass="16167">MKAFPDTTGDPAEIYFNKKLRSARVVSEHAYGMLKGRWRLLYKKVDCNKKNIKRIIMCGITLHNICIHVNDPCKRRWRLDMQELNPIRGRRHGIRDKNECSQMCYQGLLKNSNLWNQSLKAYYTSHAEERHMVLQM</sequence>
<evidence type="ECO:0000256" key="2">
    <source>
        <dbReference type="ARBA" id="ARBA00022723"/>
    </source>
</evidence>
<dbReference type="Pfam" id="PF13359">
    <property type="entry name" value="DDE_Tnp_4"/>
    <property type="match status" value="1"/>
</dbReference>
<proteinExistence type="predicted"/>
<gene>
    <name evidence="4" type="ORF">PMEA_00003094</name>
</gene>